<proteinExistence type="predicted"/>
<evidence type="ECO:0000313" key="2">
    <source>
        <dbReference type="EMBL" id="OWQ56147.1"/>
    </source>
</evidence>
<dbReference type="AlphaFoldDB" id="A0A246HQL3"/>
<gene>
    <name evidence="2" type="ORF">CEE60_03195</name>
</gene>
<keyword evidence="1" id="KW-1133">Transmembrane helix</keyword>
<sequence length="87" mass="9226">MWARAGAGLLAGFFVAAAATGLIAWLPPGPWQNALVPSLIAFIPLWMLAAIWAFSFRTGLRAWAVMSATALAGFGLLWLLRLTGAVQ</sequence>
<name>A0A246HQL3_STEMA</name>
<dbReference type="Proteomes" id="UP000198157">
    <property type="component" value="Unassembled WGS sequence"/>
</dbReference>
<keyword evidence="1" id="KW-0472">Membrane</keyword>
<comment type="caution">
    <text evidence="2">The sequence shown here is derived from an EMBL/GenBank/DDBJ whole genome shotgun (WGS) entry which is preliminary data.</text>
</comment>
<evidence type="ECO:0000313" key="3">
    <source>
        <dbReference type="Proteomes" id="UP000198157"/>
    </source>
</evidence>
<feature type="transmembrane region" description="Helical" evidence="1">
    <location>
        <begin position="62"/>
        <end position="80"/>
    </location>
</feature>
<keyword evidence="1" id="KW-0812">Transmembrane</keyword>
<reference evidence="2 3" key="1">
    <citation type="submission" date="2017-06" db="EMBL/GenBank/DDBJ databases">
        <authorList>
            <person name="Kim H.J."/>
            <person name="Triplett B.A."/>
        </authorList>
    </citation>
    <scope>NUCLEOTIDE SEQUENCE [LARGE SCALE GENOMIC DNA]</scope>
    <source>
        <strain evidence="2 3">13146</strain>
    </source>
</reference>
<evidence type="ECO:0008006" key="4">
    <source>
        <dbReference type="Google" id="ProtNLM"/>
    </source>
</evidence>
<feature type="transmembrane region" description="Helical" evidence="1">
    <location>
        <begin position="34"/>
        <end position="55"/>
    </location>
</feature>
<dbReference type="OrthoDB" id="7509319at2"/>
<organism evidence="2 3">
    <name type="scientific">Stenotrophomonas maltophilia</name>
    <name type="common">Pseudomonas maltophilia</name>
    <name type="synonym">Xanthomonas maltophilia</name>
    <dbReference type="NCBI Taxonomy" id="40324"/>
    <lineage>
        <taxon>Bacteria</taxon>
        <taxon>Pseudomonadati</taxon>
        <taxon>Pseudomonadota</taxon>
        <taxon>Gammaproteobacteria</taxon>
        <taxon>Lysobacterales</taxon>
        <taxon>Lysobacteraceae</taxon>
        <taxon>Stenotrophomonas</taxon>
        <taxon>Stenotrophomonas maltophilia group</taxon>
    </lineage>
</organism>
<evidence type="ECO:0000256" key="1">
    <source>
        <dbReference type="SAM" id="Phobius"/>
    </source>
</evidence>
<accession>A0A246HQL3</accession>
<protein>
    <recommendedName>
        <fullName evidence="4">Transmembrane protein</fullName>
    </recommendedName>
</protein>
<dbReference type="EMBL" id="NIVS01000008">
    <property type="protein sequence ID" value="OWQ56147.1"/>
    <property type="molecule type" value="Genomic_DNA"/>
</dbReference>